<protein>
    <recommendedName>
        <fullName evidence="2">SPOR domain-containing protein</fullName>
    </recommendedName>
</protein>
<dbReference type="RefSeq" id="WP_111061666.1">
    <property type="nucleotide sequence ID" value="NZ_JBHUCU010000007.1"/>
</dbReference>
<dbReference type="InterPro" id="IPR036680">
    <property type="entry name" value="SPOR-like_sf"/>
</dbReference>
<keyword evidence="1" id="KW-0812">Transmembrane</keyword>
<gene>
    <name evidence="3" type="ORF">DNU06_02750</name>
</gene>
<dbReference type="Pfam" id="PF18175">
    <property type="entry name" value="HU-CCDC81_bac_2"/>
    <property type="match status" value="1"/>
</dbReference>
<keyword evidence="1" id="KW-1133">Transmembrane helix</keyword>
<proteinExistence type="predicted"/>
<dbReference type="EMBL" id="QKSB01000001">
    <property type="protein sequence ID" value="PZE18765.1"/>
    <property type="molecule type" value="Genomic_DNA"/>
</dbReference>
<sequence>MNLAQHIIDLLRHNNCVVVPNFGGFIANYNPAVIDAAKQKITPPSKHVLFNAKLQSNDGLLANYVVEKEGVNYVNALLSIDSKVVTWRRLLKEEKRLDFGEIGYLFEQDGNIVFEQNREVNLLLAAYGLSSVQFVSAEAEKVVAPILEKVIPLNVPVEATALEFDKLEKVEAVVLEEKDEKIIPIQRERSVGKRLGYLAVACAIPLLFYTYWIPMKTDFLETGNIQVSDFNPFHSFKADQTYRTRVAAKPVEAIHLGKSFEELISEMPNSVEVYNFKFDEELYIPVKLDKLKIENENVEIAKSSTAVKTSDVHAAAYQLIAGCFSVEENAYNLMEQLSDAGYEAYILDKHKGLYRVATSGFNSIDSAKEAKANLNANNISTWILSK</sequence>
<dbReference type="PROSITE" id="PS51724">
    <property type="entry name" value="SPOR"/>
    <property type="match status" value="1"/>
</dbReference>
<evidence type="ECO:0000313" key="3">
    <source>
        <dbReference type="EMBL" id="PZE18765.1"/>
    </source>
</evidence>
<keyword evidence="4" id="KW-1185">Reference proteome</keyword>
<feature type="transmembrane region" description="Helical" evidence="1">
    <location>
        <begin position="195"/>
        <end position="212"/>
    </location>
</feature>
<dbReference type="GO" id="GO:0042834">
    <property type="term" value="F:peptidoglycan binding"/>
    <property type="evidence" value="ECO:0007669"/>
    <property type="project" value="InterPro"/>
</dbReference>
<comment type="caution">
    <text evidence="3">The sequence shown here is derived from an EMBL/GenBank/DDBJ whole genome shotgun (WGS) entry which is preliminary data.</text>
</comment>
<dbReference type="Pfam" id="PF18174">
    <property type="entry name" value="HU-CCDC81_bac_1"/>
    <property type="match status" value="1"/>
</dbReference>
<dbReference type="Pfam" id="PF05036">
    <property type="entry name" value="SPOR"/>
    <property type="match status" value="1"/>
</dbReference>
<keyword evidence="1" id="KW-0472">Membrane</keyword>
<evidence type="ECO:0000313" key="4">
    <source>
        <dbReference type="Proteomes" id="UP000249248"/>
    </source>
</evidence>
<evidence type="ECO:0000259" key="2">
    <source>
        <dbReference type="PROSITE" id="PS51724"/>
    </source>
</evidence>
<feature type="domain" description="SPOR" evidence="2">
    <location>
        <begin position="311"/>
        <end position="386"/>
    </location>
</feature>
<dbReference type="Gene3D" id="3.30.70.1070">
    <property type="entry name" value="Sporulation related repeat"/>
    <property type="match status" value="1"/>
</dbReference>
<dbReference type="InterPro" id="IPR007730">
    <property type="entry name" value="SPOR-like_dom"/>
</dbReference>
<evidence type="ECO:0000256" key="1">
    <source>
        <dbReference type="SAM" id="Phobius"/>
    </source>
</evidence>
<name>A0A2W1NGX8_9FLAO</name>
<reference evidence="3 4" key="1">
    <citation type="submission" date="2018-06" db="EMBL/GenBank/DDBJ databases">
        <title>The draft genome sequence of Crocinitomix sp. SM1701.</title>
        <authorList>
            <person name="Zhang X."/>
        </authorList>
    </citation>
    <scope>NUCLEOTIDE SEQUENCE [LARGE SCALE GENOMIC DNA]</scope>
    <source>
        <strain evidence="3 4">SM1701</strain>
    </source>
</reference>
<dbReference type="InterPro" id="IPR040495">
    <property type="entry name" value="HU-CCDC81_bac_1"/>
</dbReference>
<dbReference type="InterPro" id="IPR041268">
    <property type="entry name" value="HU-CCDC81_bac_2"/>
</dbReference>
<organism evidence="3 4">
    <name type="scientific">Putridiphycobacter roseus</name>
    <dbReference type="NCBI Taxonomy" id="2219161"/>
    <lineage>
        <taxon>Bacteria</taxon>
        <taxon>Pseudomonadati</taxon>
        <taxon>Bacteroidota</taxon>
        <taxon>Flavobacteriia</taxon>
        <taxon>Flavobacteriales</taxon>
        <taxon>Crocinitomicaceae</taxon>
        <taxon>Putridiphycobacter</taxon>
    </lineage>
</organism>
<dbReference type="AlphaFoldDB" id="A0A2W1NGX8"/>
<dbReference type="SUPFAM" id="SSF110997">
    <property type="entry name" value="Sporulation related repeat"/>
    <property type="match status" value="1"/>
</dbReference>
<dbReference type="Proteomes" id="UP000249248">
    <property type="component" value="Unassembled WGS sequence"/>
</dbReference>
<accession>A0A2W1NGX8</accession>